<dbReference type="EMBL" id="JRMW01000039">
    <property type="protein sequence ID" value="KGF03401.1"/>
    <property type="molecule type" value="Genomic_DNA"/>
</dbReference>
<dbReference type="AlphaFoldDB" id="A0A095X113"/>
<accession>A0A095X113</accession>
<gene>
    <name evidence="1" type="ORF">HMPREF1630_07420</name>
</gene>
<dbReference type="RefSeq" id="WP_004827790.1">
    <property type="nucleotide sequence ID" value="NZ_JRMW01000039.1"/>
</dbReference>
<evidence type="ECO:0000313" key="2">
    <source>
        <dbReference type="Proteomes" id="UP000029579"/>
    </source>
</evidence>
<dbReference type="OrthoDB" id="23785at1737404"/>
<name>A0A095X113_9FIRM</name>
<dbReference type="InterPro" id="IPR021321">
    <property type="entry name" value="DUF2922"/>
</dbReference>
<sequence>MKNTNSKKLKLYFKDANNTQRTVTIDQAKDTYKDADVSAAMDKIIESQVLETKKGLINSKARAEVETIEKAALDVIQA</sequence>
<proteinExistence type="predicted"/>
<protein>
    <recommendedName>
        <fullName evidence="3">DUF2922 domain-containing protein</fullName>
    </recommendedName>
</protein>
<evidence type="ECO:0000313" key="1">
    <source>
        <dbReference type="EMBL" id="KGF03401.1"/>
    </source>
</evidence>
<evidence type="ECO:0008006" key="3">
    <source>
        <dbReference type="Google" id="ProtNLM"/>
    </source>
</evidence>
<dbReference type="Pfam" id="PF11148">
    <property type="entry name" value="DUF2922"/>
    <property type="match status" value="1"/>
</dbReference>
<dbReference type="Proteomes" id="UP000029579">
    <property type="component" value="Unassembled WGS sequence"/>
</dbReference>
<comment type="caution">
    <text evidence="1">The sequence shown here is derived from an EMBL/GenBank/DDBJ whole genome shotgun (WGS) entry which is preliminary data.</text>
</comment>
<reference evidence="1 2" key="1">
    <citation type="submission" date="2014-07" db="EMBL/GenBank/DDBJ databases">
        <authorList>
            <person name="McCorrison J."/>
            <person name="Sanka R."/>
            <person name="Torralba M."/>
            <person name="Gillis M."/>
            <person name="Haft D.H."/>
            <person name="Methe B."/>
            <person name="Sutton G."/>
            <person name="Nelson K.E."/>
        </authorList>
    </citation>
    <scope>NUCLEOTIDE SEQUENCE [LARGE SCALE GENOMIC DNA]</scope>
    <source>
        <strain evidence="1 2">S7-1-13</strain>
    </source>
</reference>
<organism evidence="1 2">
    <name type="scientific">Anaerococcus lactolyticus S7-1-13</name>
    <dbReference type="NCBI Taxonomy" id="1284686"/>
    <lineage>
        <taxon>Bacteria</taxon>
        <taxon>Bacillati</taxon>
        <taxon>Bacillota</taxon>
        <taxon>Tissierellia</taxon>
        <taxon>Tissierellales</taxon>
        <taxon>Peptoniphilaceae</taxon>
        <taxon>Anaerococcus</taxon>
    </lineage>
</organism>